<dbReference type="PANTHER" id="PTHR10634:SF67">
    <property type="entry name" value="AN1-TYPE ZINC FINGER PROTEIN 3"/>
    <property type="match status" value="1"/>
</dbReference>
<dbReference type="PANTHER" id="PTHR10634">
    <property type="entry name" value="AN1-TYPE ZINC FINGER PROTEIN"/>
    <property type="match status" value="1"/>
</dbReference>
<comment type="caution">
    <text evidence="1">The sequence shown here is derived from an EMBL/GenBank/DDBJ whole genome shotgun (WGS) entry which is preliminary data.</text>
</comment>
<evidence type="ECO:0000313" key="2">
    <source>
        <dbReference type="Proteomes" id="UP000188320"/>
    </source>
</evidence>
<dbReference type="Proteomes" id="UP000188320">
    <property type="component" value="Unassembled WGS sequence"/>
</dbReference>
<dbReference type="Gene3D" id="4.10.1110.10">
    <property type="entry name" value="AN1-like Zinc finger"/>
    <property type="match status" value="1"/>
</dbReference>
<organism evidence="1 2">
    <name type="scientific">Zancudomyces culisetae</name>
    <name type="common">Gut fungus</name>
    <name type="synonym">Smittium culisetae</name>
    <dbReference type="NCBI Taxonomy" id="1213189"/>
    <lineage>
        <taxon>Eukaryota</taxon>
        <taxon>Fungi</taxon>
        <taxon>Fungi incertae sedis</taxon>
        <taxon>Zoopagomycota</taxon>
        <taxon>Kickxellomycotina</taxon>
        <taxon>Harpellomycetes</taxon>
        <taxon>Harpellales</taxon>
        <taxon>Legeriomycetaceae</taxon>
        <taxon>Zancudomyces</taxon>
    </lineage>
</organism>
<dbReference type="SUPFAM" id="SSF118310">
    <property type="entry name" value="AN1-like Zinc finger"/>
    <property type="match status" value="1"/>
</dbReference>
<evidence type="ECO:0000313" key="1">
    <source>
        <dbReference type="EMBL" id="OMH82152.1"/>
    </source>
</evidence>
<keyword evidence="2" id="KW-1185">Reference proteome</keyword>
<dbReference type="OrthoDB" id="428577at2759"/>
<name>A0A1R1PMQ3_ZANCU</name>
<dbReference type="InterPro" id="IPR035896">
    <property type="entry name" value="AN1-like_Znf"/>
</dbReference>
<sequence length="156" mass="17276">MCSKCFKETQKNCESSQETKIAESGNETAVMNPCTEKKDTAASTTIEELIDSGLAVESKTSCASNLEQVQASKTIPAPAKATVSKGRCGVCRLKIPLVKQATNKCRCDKVFCDVHKFPDQHQCTFDFLKRDRKELEKKNPKLDDLPRGGRSFNRIG</sequence>
<reference evidence="2" key="1">
    <citation type="submission" date="2017-01" db="EMBL/GenBank/DDBJ databases">
        <authorList>
            <person name="Wang Y."/>
            <person name="White M."/>
            <person name="Kvist S."/>
            <person name="Moncalvo J.-M."/>
        </authorList>
    </citation>
    <scope>NUCLEOTIDE SEQUENCE [LARGE SCALE GENOMIC DNA]</scope>
    <source>
        <strain evidence="2">COL-18-3</strain>
    </source>
</reference>
<dbReference type="InterPro" id="IPR050652">
    <property type="entry name" value="AN1_A20_ZnFinger"/>
</dbReference>
<proteinExistence type="predicted"/>
<dbReference type="AlphaFoldDB" id="A0A1R1PMQ3"/>
<protein>
    <submittedName>
        <fullName evidence="1">AN1-type zinc finger protein-like protein</fullName>
    </submittedName>
</protein>
<gene>
    <name evidence="1" type="ORF">AX774_g4374</name>
</gene>
<accession>A0A1R1PMQ3</accession>
<dbReference type="EMBL" id="LSSK01000729">
    <property type="protein sequence ID" value="OMH82152.1"/>
    <property type="molecule type" value="Genomic_DNA"/>
</dbReference>